<dbReference type="PROSITE" id="PS51857">
    <property type="entry name" value="CSD_2"/>
    <property type="match status" value="1"/>
</dbReference>
<dbReference type="Proteomes" id="UP000677234">
    <property type="component" value="Chromosome"/>
</dbReference>
<proteinExistence type="predicted"/>
<feature type="domain" description="CSD" evidence="1">
    <location>
        <begin position="1"/>
        <end position="53"/>
    </location>
</feature>
<dbReference type="Proteomes" id="UP000595847">
    <property type="component" value="Chromosome"/>
</dbReference>
<sequence length="55" mass="6045">MKWFNDAKGFGFTVCGVFVHARNVISGELRSGSRICFDVKEGGKSPEAVNVKVIR</sequence>
<organism evidence="2 4">
    <name type="scientific">Brevibacillus composti</name>
    <dbReference type="NCBI Taxonomy" id="2796470"/>
    <lineage>
        <taxon>Bacteria</taxon>
        <taxon>Bacillati</taxon>
        <taxon>Bacillota</taxon>
        <taxon>Bacilli</taxon>
        <taxon>Bacillales</taxon>
        <taxon>Paenibacillaceae</taxon>
        <taxon>Brevibacillus</taxon>
    </lineage>
</organism>
<gene>
    <name evidence="2" type="ORF">JD108_14695</name>
    <name evidence="3" type="ORF">KDJ56_14640</name>
</gene>
<dbReference type="CDD" id="cd04458">
    <property type="entry name" value="CSP_CDS"/>
    <property type="match status" value="1"/>
</dbReference>
<dbReference type="EMBL" id="CP066308">
    <property type="protein sequence ID" value="QQE76644.1"/>
    <property type="molecule type" value="Genomic_DNA"/>
</dbReference>
<protein>
    <submittedName>
        <fullName evidence="2">Cold shock domain-containing protein</fullName>
    </submittedName>
</protein>
<dbReference type="GO" id="GO:0003676">
    <property type="term" value="F:nucleic acid binding"/>
    <property type="evidence" value="ECO:0007669"/>
    <property type="project" value="InterPro"/>
</dbReference>
<evidence type="ECO:0000259" key="1">
    <source>
        <dbReference type="PROSITE" id="PS51857"/>
    </source>
</evidence>
<dbReference type="Pfam" id="PF00313">
    <property type="entry name" value="CSD"/>
    <property type="match status" value="1"/>
</dbReference>
<name>A0A7T5EQ02_9BACL</name>
<evidence type="ECO:0000313" key="3">
    <source>
        <dbReference type="EMBL" id="QUO43717.1"/>
    </source>
</evidence>
<reference evidence="2 4" key="1">
    <citation type="submission" date="2020-12" db="EMBL/GenBank/DDBJ databases">
        <title>strain FJAT-54423T represents a novel species of the genus Brevibacillus.</title>
        <authorList>
            <person name="Tang R."/>
        </authorList>
    </citation>
    <scope>NUCLEOTIDE SEQUENCE [LARGE SCALE GENOMIC DNA]</scope>
    <source>
        <strain evidence="2 4">FJAT-54423</strain>
    </source>
</reference>
<evidence type="ECO:0000313" key="5">
    <source>
        <dbReference type="Proteomes" id="UP000677234"/>
    </source>
</evidence>
<dbReference type="EMBL" id="CP073708">
    <property type="protein sequence ID" value="QUO43717.1"/>
    <property type="molecule type" value="Genomic_DNA"/>
</dbReference>
<accession>A0A7T5EQ02</accession>
<dbReference type="SUPFAM" id="SSF50249">
    <property type="entry name" value="Nucleic acid-binding proteins"/>
    <property type="match status" value="1"/>
</dbReference>
<reference evidence="3" key="2">
    <citation type="submission" date="2021-04" db="EMBL/GenBank/DDBJ databases">
        <title>Brevibacillus composti FJAT-54423, complete genome.</title>
        <authorList>
            <person name="Tang R."/>
        </authorList>
    </citation>
    <scope>NUCLEOTIDE SEQUENCE</scope>
    <source>
        <strain evidence="3">FJAT-54424</strain>
    </source>
</reference>
<dbReference type="InterPro" id="IPR012340">
    <property type="entry name" value="NA-bd_OB-fold"/>
</dbReference>
<dbReference type="Gene3D" id="2.40.50.140">
    <property type="entry name" value="Nucleic acid-binding proteins"/>
    <property type="match status" value="1"/>
</dbReference>
<dbReference type="AlphaFoldDB" id="A0A7T5EQ02"/>
<evidence type="ECO:0000313" key="4">
    <source>
        <dbReference type="Proteomes" id="UP000595847"/>
    </source>
</evidence>
<dbReference type="RefSeq" id="WP_198830139.1">
    <property type="nucleotide sequence ID" value="NZ_CP066308.1"/>
</dbReference>
<dbReference type="InterPro" id="IPR002059">
    <property type="entry name" value="CSP_DNA-bd"/>
</dbReference>
<dbReference type="KEGG" id="bcop:JD108_14695"/>
<keyword evidence="5" id="KW-1185">Reference proteome</keyword>
<evidence type="ECO:0000313" key="2">
    <source>
        <dbReference type="EMBL" id="QQE76644.1"/>
    </source>
</evidence>